<proteinExistence type="predicted"/>
<keyword evidence="2" id="KW-1185">Reference proteome</keyword>
<evidence type="ECO:0000313" key="1">
    <source>
        <dbReference type="EMBL" id="GAA2273291.1"/>
    </source>
</evidence>
<accession>A0ABN3EVA8</accession>
<protein>
    <submittedName>
        <fullName evidence="1">Uncharacterized protein</fullName>
    </submittedName>
</protein>
<sequence>MPIWFPRWDRESYPSIVLFARRRMGYWIPRTSRADHEEIIKDLLAKNVRPAWDAEHECWTVSDDHFLQLAGVLLKRHPRVSVGREYNELEACNWRCRNAQSPRCTCSCQARNHAHGSWMNGWNILSEDNRVMDGRNWSWMAVEMKVANRI</sequence>
<name>A0ABN3EVA8_9ACTN</name>
<organism evidence="1 2">
    <name type="scientific">Streptomyces roseiscleroticus</name>
    <dbReference type="NCBI Taxonomy" id="1972"/>
    <lineage>
        <taxon>Bacteria</taxon>
        <taxon>Bacillati</taxon>
        <taxon>Actinomycetota</taxon>
        <taxon>Actinomycetes</taxon>
        <taxon>Kitasatosporales</taxon>
        <taxon>Streptomycetaceae</taxon>
        <taxon>Streptomyces</taxon>
    </lineage>
</organism>
<dbReference type="RefSeq" id="WP_346158677.1">
    <property type="nucleotide sequence ID" value="NZ_BAAASN010000014.1"/>
</dbReference>
<comment type="caution">
    <text evidence="1">The sequence shown here is derived from an EMBL/GenBank/DDBJ whole genome shotgun (WGS) entry which is preliminary data.</text>
</comment>
<dbReference type="Proteomes" id="UP001500442">
    <property type="component" value="Unassembled WGS sequence"/>
</dbReference>
<reference evidence="1 2" key="1">
    <citation type="journal article" date="2019" name="Int. J. Syst. Evol. Microbiol.">
        <title>The Global Catalogue of Microorganisms (GCM) 10K type strain sequencing project: providing services to taxonomists for standard genome sequencing and annotation.</title>
        <authorList>
            <consortium name="The Broad Institute Genomics Platform"/>
            <consortium name="The Broad Institute Genome Sequencing Center for Infectious Disease"/>
            <person name="Wu L."/>
            <person name="Ma J."/>
        </authorList>
    </citation>
    <scope>NUCLEOTIDE SEQUENCE [LARGE SCALE GENOMIC DNA]</scope>
    <source>
        <strain evidence="1 2">JCM 4823</strain>
    </source>
</reference>
<evidence type="ECO:0000313" key="2">
    <source>
        <dbReference type="Proteomes" id="UP001500442"/>
    </source>
</evidence>
<dbReference type="EMBL" id="BAAASN010000014">
    <property type="protein sequence ID" value="GAA2273291.1"/>
    <property type="molecule type" value="Genomic_DNA"/>
</dbReference>
<gene>
    <name evidence="1" type="ORF">GCM10010368_48340</name>
</gene>